<feature type="domain" description="PH" evidence="2">
    <location>
        <begin position="7"/>
        <end position="107"/>
    </location>
</feature>
<dbReference type="SUPFAM" id="SSF50729">
    <property type="entry name" value="PH domain-like"/>
    <property type="match status" value="1"/>
</dbReference>
<evidence type="ECO:0000259" key="2">
    <source>
        <dbReference type="PROSITE" id="PS50003"/>
    </source>
</evidence>
<dbReference type="Pfam" id="PF00169">
    <property type="entry name" value="PH"/>
    <property type="match status" value="1"/>
</dbReference>
<feature type="compositionally biased region" description="Basic and acidic residues" evidence="1">
    <location>
        <begin position="189"/>
        <end position="198"/>
    </location>
</feature>
<feature type="compositionally biased region" description="Acidic residues" evidence="1">
    <location>
        <begin position="437"/>
        <end position="447"/>
    </location>
</feature>
<dbReference type="InterPro" id="IPR001849">
    <property type="entry name" value="PH_domain"/>
</dbReference>
<feature type="region of interest" description="Disordered" evidence="1">
    <location>
        <begin position="393"/>
        <end position="518"/>
    </location>
</feature>
<reference evidence="3" key="1">
    <citation type="submission" date="2023-07" db="EMBL/GenBank/DDBJ databases">
        <authorList>
            <consortium name="AG Swart"/>
            <person name="Singh M."/>
            <person name="Singh A."/>
            <person name="Seah K."/>
            <person name="Emmerich C."/>
        </authorList>
    </citation>
    <scope>NUCLEOTIDE SEQUENCE</scope>
    <source>
        <strain evidence="3">DP1</strain>
    </source>
</reference>
<feature type="compositionally biased region" description="Basic and acidic residues" evidence="1">
    <location>
        <begin position="212"/>
        <end position="237"/>
    </location>
</feature>
<sequence>MNSNNKKTIIEGWLKKVKEKSKSSTNKRWFGLDIVNAIFTYSNGKNKKASKTIPLRDIIDFVEPEETGNKDWCYKFSVVTRQREYILYSQTRTEKEMWAHAFRTILKYKYKSKTEDESKKDSGTSHPNQRPDSGGIPAAGLPNQAIEDLGFDEAEGEDYDEEEKEGRSPDEHDEGDFMHASIAPQRNHPPREESPEQDRNEDEEDTDSPKPNPREDKAKMGERMRKEMQTQEQEFRQKLKPNSRKTREAEVVEDEEDHPHSEEERSPIPAQNNRKEELSRPNRSRSRDSESPRRANNDADLNIDNIVKRTRGTKETIKLEMPSPKKEEEKESLPYFNGFLPKPKEISKTLEKPQKPKKVVKVSKIVKRNDEEDLLTRWEKKYGKTQKPVIKDEWGRKIEQEGQPEQAKVPEPVQNKPQKREYVENVLANQPQHNGEDFEDNWDEEEGSPVRENIDSTKYRKINKENSKYRHPDIPMDKITKKKGKKKRAKVINKKKVAMPPSEASGAQKGDFDLNWDE</sequence>
<keyword evidence="4" id="KW-1185">Reference proteome</keyword>
<dbReference type="SMART" id="SM00233">
    <property type="entry name" value="PH"/>
    <property type="match status" value="1"/>
</dbReference>
<feature type="compositionally biased region" description="Basic and acidic residues" evidence="1">
    <location>
        <begin position="312"/>
        <end position="332"/>
    </location>
</feature>
<accession>A0AAD1UCU4</accession>
<protein>
    <recommendedName>
        <fullName evidence="2">PH domain-containing protein</fullName>
    </recommendedName>
</protein>
<feature type="region of interest" description="Disordered" evidence="1">
    <location>
        <begin position="113"/>
        <end position="341"/>
    </location>
</feature>
<gene>
    <name evidence="3" type="ORF">ECRASSUSDP1_LOCUS6909</name>
</gene>
<name>A0AAD1UCU4_EUPCR</name>
<organism evidence="3 4">
    <name type="scientific">Euplotes crassus</name>
    <dbReference type="NCBI Taxonomy" id="5936"/>
    <lineage>
        <taxon>Eukaryota</taxon>
        <taxon>Sar</taxon>
        <taxon>Alveolata</taxon>
        <taxon>Ciliophora</taxon>
        <taxon>Intramacronucleata</taxon>
        <taxon>Spirotrichea</taxon>
        <taxon>Hypotrichia</taxon>
        <taxon>Euplotida</taxon>
        <taxon>Euplotidae</taxon>
        <taxon>Moneuplotes</taxon>
    </lineage>
</organism>
<proteinExistence type="predicted"/>
<evidence type="ECO:0000313" key="3">
    <source>
        <dbReference type="EMBL" id="CAI2365593.1"/>
    </source>
</evidence>
<feature type="compositionally biased region" description="Acidic residues" evidence="1">
    <location>
        <begin position="149"/>
        <end position="163"/>
    </location>
</feature>
<evidence type="ECO:0000313" key="4">
    <source>
        <dbReference type="Proteomes" id="UP001295684"/>
    </source>
</evidence>
<dbReference type="InterPro" id="IPR011993">
    <property type="entry name" value="PH-like_dom_sf"/>
</dbReference>
<dbReference type="AlphaFoldDB" id="A0AAD1UCU4"/>
<feature type="compositionally biased region" description="Basic and acidic residues" evidence="1">
    <location>
        <begin position="273"/>
        <end position="297"/>
    </location>
</feature>
<evidence type="ECO:0000256" key="1">
    <source>
        <dbReference type="SAM" id="MobiDB-lite"/>
    </source>
</evidence>
<dbReference type="EMBL" id="CAMPGE010006714">
    <property type="protein sequence ID" value="CAI2365593.1"/>
    <property type="molecule type" value="Genomic_DNA"/>
</dbReference>
<dbReference type="Proteomes" id="UP001295684">
    <property type="component" value="Unassembled WGS sequence"/>
</dbReference>
<feature type="compositionally biased region" description="Basic and acidic residues" evidence="1">
    <location>
        <begin position="257"/>
        <end position="266"/>
    </location>
</feature>
<feature type="compositionally biased region" description="Basic and acidic residues" evidence="1">
    <location>
        <begin position="448"/>
        <end position="479"/>
    </location>
</feature>
<comment type="caution">
    <text evidence="3">The sequence shown here is derived from an EMBL/GenBank/DDBJ whole genome shotgun (WGS) entry which is preliminary data.</text>
</comment>
<feature type="compositionally biased region" description="Basic residues" evidence="1">
    <location>
        <begin position="480"/>
        <end position="497"/>
    </location>
</feature>
<dbReference type="Gene3D" id="2.30.29.30">
    <property type="entry name" value="Pleckstrin-homology domain (PH domain)/Phosphotyrosine-binding domain (PTB)"/>
    <property type="match status" value="1"/>
</dbReference>
<dbReference type="PROSITE" id="PS50003">
    <property type="entry name" value="PH_DOMAIN"/>
    <property type="match status" value="1"/>
</dbReference>
<feature type="compositionally biased region" description="Basic and acidic residues" evidence="1">
    <location>
        <begin position="113"/>
        <end position="123"/>
    </location>
</feature>